<sequence length="67" mass="7467">MKYSSFWAEFRNGPIPASPGAPTISKASIILDDPEFGCLRLFNVRAQQLPQSRCSKLIMSRSIPLVK</sequence>
<gene>
    <name evidence="1" type="ORF">PENTCL1PPCAC_1062</name>
</gene>
<protein>
    <submittedName>
        <fullName evidence="1">Uncharacterized protein</fullName>
    </submittedName>
</protein>
<comment type="caution">
    <text evidence="1">The sequence shown here is derived from an EMBL/GenBank/DDBJ whole genome shotgun (WGS) entry which is preliminary data.</text>
</comment>
<proteinExistence type="predicted"/>
<name>A0AAV5S887_9BILA</name>
<dbReference type="Proteomes" id="UP001432027">
    <property type="component" value="Unassembled WGS sequence"/>
</dbReference>
<keyword evidence="2" id="KW-1185">Reference proteome</keyword>
<accession>A0AAV5S887</accession>
<reference evidence="1" key="1">
    <citation type="submission" date="2023-10" db="EMBL/GenBank/DDBJ databases">
        <title>Genome assembly of Pristionchus species.</title>
        <authorList>
            <person name="Yoshida K."/>
            <person name="Sommer R.J."/>
        </authorList>
    </citation>
    <scope>NUCLEOTIDE SEQUENCE</scope>
    <source>
        <strain evidence="1">RS0144</strain>
    </source>
</reference>
<evidence type="ECO:0000313" key="1">
    <source>
        <dbReference type="EMBL" id="GMS78888.1"/>
    </source>
</evidence>
<dbReference type="EMBL" id="BTSX01000001">
    <property type="protein sequence ID" value="GMS78888.1"/>
    <property type="molecule type" value="Genomic_DNA"/>
</dbReference>
<organism evidence="1 2">
    <name type="scientific">Pristionchus entomophagus</name>
    <dbReference type="NCBI Taxonomy" id="358040"/>
    <lineage>
        <taxon>Eukaryota</taxon>
        <taxon>Metazoa</taxon>
        <taxon>Ecdysozoa</taxon>
        <taxon>Nematoda</taxon>
        <taxon>Chromadorea</taxon>
        <taxon>Rhabditida</taxon>
        <taxon>Rhabditina</taxon>
        <taxon>Diplogasteromorpha</taxon>
        <taxon>Diplogasteroidea</taxon>
        <taxon>Neodiplogasteridae</taxon>
        <taxon>Pristionchus</taxon>
    </lineage>
</organism>
<evidence type="ECO:0000313" key="2">
    <source>
        <dbReference type="Proteomes" id="UP001432027"/>
    </source>
</evidence>
<dbReference type="AlphaFoldDB" id="A0AAV5S887"/>